<proteinExistence type="predicted"/>
<keyword evidence="2" id="KW-1185">Reference proteome</keyword>
<accession>A0A9J5Y3X7</accession>
<dbReference type="EMBL" id="JACXVP010000007">
    <property type="protein sequence ID" value="KAG5594583.1"/>
    <property type="molecule type" value="Genomic_DNA"/>
</dbReference>
<reference evidence="1 2" key="1">
    <citation type="submission" date="2020-09" db="EMBL/GenBank/DDBJ databases">
        <title>De no assembly of potato wild relative species, Solanum commersonii.</title>
        <authorList>
            <person name="Cho K."/>
        </authorList>
    </citation>
    <scope>NUCLEOTIDE SEQUENCE [LARGE SCALE GENOMIC DNA]</scope>
    <source>
        <strain evidence="1">LZ3.2</strain>
        <tissue evidence="1">Leaf</tissue>
    </source>
</reference>
<evidence type="ECO:0000313" key="1">
    <source>
        <dbReference type="EMBL" id="KAG5594583.1"/>
    </source>
</evidence>
<dbReference type="Proteomes" id="UP000824120">
    <property type="component" value="Chromosome 7"/>
</dbReference>
<protein>
    <submittedName>
        <fullName evidence="1">Uncharacterized protein</fullName>
    </submittedName>
</protein>
<name>A0A9J5Y3X7_SOLCO</name>
<comment type="caution">
    <text evidence="1">The sequence shown here is derived from an EMBL/GenBank/DDBJ whole genome shotgun (WGS) entry which is preliminary data.</text>
</comment>
<organism evidence="1 2">
    <name type="scientific">Solanum commersonii</name>
    <name type="common">Commerson's wild potato</name>
    <name type="synonym">Commerson's nightshade</name>
    <dbReference type="NCBI Taxonomy" id="4109"/>
    <lineage>
        <taxon>Eukaryota</taxon>
        <taxon>Viridiplantae</taxon>
        <taxon>Streptophyta</taxon>
        <taxon>Embryophyta</taxon>
        <taxon>Tracheophyta</taxon>
        <taxon>Spermatophyta</taxon>
        <taxon>Magnoliopsida</taxon>
        <taxon>eudicotyledons</taxon>
        <taxon>Gunneridae</taxon>
        <taxon>Pentapetalae</taxon>
        <taxon>asterids</taxon>
        <taxon>lamiids</taxon>
        <taxon>Solanales</taxon>
        <taxon>Solanaceae</taxon>
        <taxon>Solanoideae</taxon>
        <taxon>Solaneae</taxon>
        <taxon>Solanum</taxon>
    </lineage>
</organism>
<evidence type="ECO:0000313" key="2">
    <source>
        <dbReference type="Proteomes" id="UP000824120"/>
    </source>
</evidence>
<dbReference type="AlphaFoldDB" id="A0A9J5Y3X7"/>
<sequence>MKNKICKKLHPTMCASHVWRKMVATREEEIQASGLTIEQSKEFYISHKGRWHEKGKLKWMNS</sequence>
<gene>
    <name evidence="1" type="ORF">H5410_035815</name>
</gene>